<proteinExistence type="predicted"/>
<feature type="transmembrane region" description="Helical" evidence="1">
    <location>
        <begin position="12"/>
        <end position="33"/>
    </location>
</feature>
<evidence type="ECO:0000313" key="2">
    <source>
        <dbReference type="EMBL" id="MFD1930847.1"/>
    </source>
</evidence>
<dbReference type="Proteomes" id="UP001597368">
    <property type="component" value="Unassembled WGS sequence"/>
</dbReference>
<keyword evidence="1" id="KW-0472">Membrane</keyword>
<keyword evidence="3" id="KW-1185">Reference proteome</keyword>
<feature type="transmembrane region" description="Helical" evidence="1">
    <location>
        <begin position="88"/>
        <end position="109"/>
    </location>
</feature>
<keyword evidence="1" id="KW-0812">Transmembrane</keyword>
<protein>
    <submittedName>
        <fullName evidence="2">Uncharacterized protein</fullName>
    </submittedName>
</protein>
<feature type="transmembrane region" description="Helical" evidence="1">
    <location>
        <begin position="40"/>
        <end position="59"/>
    </location>
</feature>
<evidence type="ECO:0000256" key="1">
    <source>
        <dbReference type="SAM" id="Phobius"/>
    </source>
</evidence>
<comment type="caution">
    <text evidence="2">The sequence shown here is derived from an EMBL/GenBank/DDBJ whole genome shotgun (WGS) entry which is preliminary data.</text>
</comment>
<keyword evidence="1" id="KW-1133">Transmembrane helix</keyword>
<name>A0ABW4SMQ6_9ACTN</name>
<sequence length="128" mass="13717">MTDPRDEPAPFAPVVLLTTLSAVAVAALQYVVAERLNLKMLLLGPVALVAFEVVVHEVWWRRWWGAVPGALVGAAVYFEGRQMVWEPVAYVAGWALFAVIFCLAGRVALGDLRGREAGPAGSGGDQAE</sequence>
<gene>
    <name evidence="2" type="ORF">ACFSKW_05075</name>
</gene>
<reference evidence="3" key="1">
    <citation type="journal article" date="2019" name="Int. J. Syst. Evol. Microbiol.">
        <title>The Global Catalogue of Microorganisms (GCM) 10K type strain sequencing project: providing services to taxonomists for standard genome sequencing and annotation.</title>
        <authorList>
            <consortium name="The Broad Institute Genomics Platform"/>
            <consortium name="The Broad Institute Genome Sequencing Center for Infectious Disease"/>
            <person name="Wu L."/>
            <person name="Ma J."/>
        </authorList>
    </citation>
    <scope>NUCLEOTIDE SEQUENCE [LARGE SCALE GENOMIC DNA]</scope>
    <source>
        <strain evidence="3">ICMP 6774ER</strain>
    </source>
</reference>
<dbReference type="EMBL" id="JBHUFV010000005">
    <property type="protein sequence ID" value="MFD1930847.1"/>
    <property type="molecule type" value="Genomic_DNA"/>
</dbReference>
<evidence type="ECO:0000313" key="3">
    <source>
        <dbReference type="Proteomes" id="UP001597368"/>
    </source>
</evidence>
<dbReference type="RefSeq" id="WP_379569626.1">
    <property type="nucleotide sequence ID" value="NZ_JBHUFV010000005.1"/>
</dbReference>
<accession>A0ABW4SMQ6</accession>
<organism evidence="2 3">
    <name type="scientific">Nonomuraea mangrovi</name>
    <dbReference type="NCBI Taxonomy" id="2316207"/>
    <lineage>
        <taxon>Bacteria</taxon>
        <taxon>Bacillati</taxon>
        <taxon>Actinomycetota</taxon>
        <taxon>Actinomycetes</taxon>
        <taxon>Streptosporangiales</taxon>
        <taxon>Streptosporangiaceae</taxon>
        <taxon>Nonomuraea</taxon>
    </lineage>
</organism>